<name>A0A075H143_9ARCH</name>
<dbReference type="AlphaFoldDB" id="A0A075H143"/>
<protein>
    <submittedName>
        <fullName evidence="1">Uncharacterized protein</fullName>
    </submittedName>
</protein>
<sequence>MDTPKEIESVEWNEEGKKWVTKKIQIEEYHGFTECRYCQKPMSHNVKINGEFKVIYTKCGCSKSN</sequence>
<dbReference type="EMBL" id="KF900826">
    <property type="protein sequence ID" value="AIF08277.1"/>
    <property type="molecule type" value="Genomic_DNA"/>
</dbReference>
<organism evidence="1">
    <name type="scientific">uncultured marine thaumarchaeote KM3_28_B05</name>
    <dbReference type="NCBI Taxonomy" id="1456111"/>
    <lineage>
        <taxon>Archaea</taxon>
        <taxon>Nitrososphaerota</taxon>
        <taxon>environmental samples</taxon>
    </lineage>
</organism>
<reference evidence="1" key="1">
    <citation type="journal article" date="2014" name="Genome Biol. Evol.">
        <title>Pangenome evidence for extensive interdomain horizontal transfer affecting lineage core and shell genes in uncultured planktonic thaumarchaeota and euryarchaeota.</title>
        <authorList>
            <person name="Deschamps P."/>
            <person name="Zivanovic Y."/>
            <person name="Moreira D."/>
            <person name="Rodriguez-Valera F."/>
            <person name="Lopez-Garcia P."/>
        </authorList>
    </citation>
    <scope>NUCLEOTIDE SEQUENCE</scope>
</reference>
<evidence type="ECO:0000313" key="1">
    <source>
        <dbReference type="EMBL" id="AIF08277.1"/>
    </source>
</evidence>
<accession>A0A075H143</accession>
<proteinExistence type="predicted"/>